<keyword evidence="2" id="KW-0812">Transmembrane</keyword>
<evidence type="ECO:0000256" key="1">
    <source>
        <dbReference type="SAM" id="MobiDB-lite"/>
    </source>
</evidence>
<keyword evidence="2" id="KW-0472">Membrane</keyword>
<name>A0AAV8SJ56_9ROSI</name>
<dbReference type="Proteomes" id="UP001159364">
    <property type="component" value="Linkage Group LG10"/>
</dbReference>
<proteinExistence type="predicted"/>
<feature type="transmembrane region" description="Helical" evidence="2">
    <location>
        <begin position="130"/>
        <end position="148"/>
    </location>
</feature>
<keyword evidence="2" id="KW-1133">Transmembrane helix</keyword>
<feature type="transmembrane region" description="Helical" evidence="2">
    <location>
        <begin position="237"/>
        <end position="256"/>
    </location>
</feature>
<organism evidence="3 4">
    <name type="scientific">Erythroxylum novogranatense</name>
    <dbReference type="NCBI Taxonomy" id="1862640"/>
    <lineage>
        <taxon>Eukaryota</taxon>
        <taxon>Viridiplantae</taxon>
        <taxon>Streptophyta</taxon>
        <taxon>Embryophyta</taxon>
        <taxon>Tracheophyta</taxon>
        <taxon>Spermatophyta</taxon>
        <taxon>Magnoliopsida</taxon>
        <taxon>eudicotyledons</taxon>
        <taxon>Gunneridae</taxon>
        <taxon>Pentapetalae</taxon>
        <taxon>rosids</taxon>
        <taxon>fabids</taxon>
        <taxon>Malpighiales</taxon>
        <taxon>Erythroxylaceae</taxon>
        <taxon>Erythroxylum</taxon>
    </lineage>
</organism>
<evidence type="ECO:0000313" key="3">
    <source>
        <dbReference type="EMBL" id="KAJ8752282.1"/>
    </source>
</evidence>
<sequence length="279" mass="31271">MARLPEDFQVEHKNPSMRWRIAVRRLHSEAEAERKKESIQVRSFKKESLQVDISIGEKETCEIQPCSDSPATSPDNYYSCVEAEPNDDGALLWSETESDRNFTSASDQHVSPAHENHDAPPGRDGSKIEVLELIFFLANFIVELISIVFDQLSSQHKAPFLLLCLIMSISAVLIGILELVYKLIKERATGKRGWRRCLFDPPSGARVGFFPCITALTCAFGQFIITTVNYSLYRKHGNAPIKISIWSTIFAFGQLVSSLSSRGAKTEIIVNQVPPHKSC</sequence>
<feature type="compositionally biased region" description="Basic and acidic residues" evidence="1">
    <location>
        <begin position="112"/>
        <end position="122"/>
    </location>
</feature>
<evidence type="ECO:0000256" key="2">
    <source>
        <dbReference type="SAM" id="Phobius"/>
    </source>
</evidence>
<gene>
    <name evidence="3" type="ORF">K2173_003918</name>
</gene>
<accession>A0AAV8SJ56</accession>
<feature type="region of interest" description="Disordered" evidence="1">
    <location>
        <begin position="103"/>
        <end position="122"/>
    </location>
</feature>
<feature type="transmembrane region" description="Helical" evidence="2">
    <location>
        <begin position="205"/>
        <end position="225"/>
    </location>
</feature>
<reference evidence="3 4" key="1">
    <citation type="submission" date="2021-09" db="EMBL/GenBank/DDBJ databases">
        <title>Genomic insights and catalytic innovation underlie evolution of tropane alkaloids biosynthesis.</title>
        <authorList>
            <person name="Wang Y.-J."/>
            <person name="Tian T."/>
            <person name="Huang J.-P."/>
            <person name="Huang S.-X."/>
        </authorList>
    </citation>
    <scope>NUCLEOTIDE SEQUENCE [LARGE SCALE GENOMIC DNA]</scope>
    <source>
        <strain evidence="3">KIB-2018</strain>
        <tissue evidence="3">Leaf</tissue>
    </source>
</reference>
<dbReference type="PANTHER" id="PTHR48473">
    <property type="entry name" value="TIR DOMAIN-CONTAINING PROTEIN"/>
    <property type="match status" value="1"/>
</dbReference>
<dbReference type="AlphaFoldDB" id="A0AAV8SJ56"/>
<comment type="caution">
    <text evidence="3">The sequence shown here is derived from an EMBL/GenBank/DDBJ whole genome shotgun (WGS) entry which is preliminary data.</text>
</comment>
<keyword evidence="4" id="KW-1185">Reference proteome</keyword>
<dbReference type="EMBL" id="JAIWQS010000010">
    <property type="protein sequence ID" value="KAJ8752282.1"/>
    <property type="molecule type" value="Genomic_DNA"/>
</dbReference>
<dbReference type="PANTHER" id="PTHR48473:SF1">
    <property type="entry name" value="TIR DOMAIN-CONTAINING PROTEIN"/>
    <property type="match status" value="1"/>
</dbReference>
<protein>
    <submittedName>
        <fullName evidence="3">Uncharacterized protein</fullName>
    </submittedName>
</protein>
<evidence type="ECO:0000313" key="4">
    <source>
        <dbReference type="Proteomes" id="UP001159364"/>
    </source>
</evidence>
<feature type="transmembrane region" description="Helical" evidence="2">
    <location>
        <begin position="160"/>
        <end position="184"/>
    </location>
</feature>